<dbReference type="AlphaFoldDB" id="A0A6A5WA18"/>
<dbReference type="InterPro" id="IPR015328">
    <property type="entry name" value="DUF1965"/>
</dbReference>
<dbReference type="Pfam" id="PF01179">
    <property type="entry name" value="Cu_amine_oxid"/>
    <property type="match status" value="1"/>
</dbReference>
<evidence type="ECO:0000256" key="9">
    <source>
        <dbReference type="RuleBase" id="RU000672"/>
    </source>
</evidence>
<keyword evidence="6 9" id="KW-0186">Copper</keyword>
<accession>A0A6A5WA18</accession>
<dbReference type="InterPro" id="IPR036460">
    <property type="entry name" value="Cu_amine_oxidase_C_sf"/>
</dbReference>
<evidence type="ECO:0000256" key="3">
    <source>
        <dbReference type="ARBA" id="ARBA00022723"/>
    </source>
</evidence>
<dbReference type="InterPro" id="IPR000269">
    <property type="entry name" value="Cu_amine_oxidase"/>
</dbReference>
<proteinExistence type="inferred from homology"/>
<dbReference type="InterPro" id="IPR016182">
    <property type="entry name" value="Cu_amine_oxidase_N-reg"/>
</dbReference>
<dbReference type="InterPro" id="IPR049948">
    <property type="entry name" value="Cu_Am_ox_TPQ-bd"/>
</dbReference>
<dbReference type="PROSITE" id="PS01164">
    <property type="entry name" value="COPPER_AMINE_OXID_1"/>
    <property type="match status" value="1"/>
</dbReference>
<organism evidence="13 14">
    <name type="scientific">Amniculicola lignicola CBS 123094</name>
    <dbReference type="NCBI Taxonomy" id="1392246"/>
    <lineage>
        <taxon>Eukaryota</taxon>
        <taxon>Fungi</taxon>
        <taxon>Dikarya</taxon>
        <taxon>Ascomycota</taxon>
        <taxon>Pezizomycotina</taxon>
        <taxon>Dothideomycetes</taxon>
        <taxon>Pleosporomycetidae</taxon>
        <taxon>Pleosporales</taxon>
        <taxon>Amniculicolaceae</taxon>
        <taxon>Amniculicola</taxon>
    </lineage>
</organism>
<keyword evidence="5 9" id="KW-0560">Oxidoreductase</keyword>
<evidence type="ECO:0000313" key="13">
    <source>
        <dbReference type="EMBL" id="KAF1997734.1"/>
    </source>
</evidence>
<dbReference type="SUPFAM" id="SSF54416">
    <property type="entry name" value="Amine oxidase N-terminal region"/>
    <property type="match status" value="2"/>
</dbReference>
<evidence type="ECO:0000259" key="12">
    <source>
        <dbReference type="Pfam" id="PF09248"/>
    </source>
</evidence>
<evidence type="ECO:0000256" key="10">
    <source>
        <dbReference type="SAM" id="SignalP"/>
    </source>
</evidence>
<evidence type="ECO:0000256" key="6">
    <source>
        <dbReference type="ARBA" id="ARBA00023008"/>
    </source>
</evidence>
<evidence type="ECO:0000256" key="1">
    <source>
        <dbReference type="ARBA" id="ARBA00001935"/>
    </source>
</evidence>
<evidence type="ECO:0000256" key="2">
    <source>
        <dbReference type="ARBA" id="ARBA00007983"/>
    </source>
</evidence>
<feature type="domain" description="DUF1965" evidence="12">
    <location>
        <begin position="251"/>
        <end position="312"/>
    </location>
</feature>
<feature type="signal peptide" evidence="10">
    <location>
        <begin position="1"/>
        <end position="17"/>
    </location>
</feature>
<keyword evidence="10" id="KW-0732">Signal</keyword>
<dbReference type="OrthoDB" id="3341590at2759"/>
<dbReference type="Gene3D" id="2.70.98.20">
    <property type="entry name" value="Copper amine oxidase, catalytic domain"/>
    <property type="match status" value="1"/>
</dbReference>
<dbReference type="EMBL" id="ML977610">
    <property type="protein sequence ID" value="KAF1997734.1"/>
    <property type="molecule type" value="Genomic_DNA"/>
</dbReference>
<keyword evidence="3 9" id="KW-0479">Metal-binding</keyword>
<dbReference type="InterPro" id="IPR015798">
    <property type="entry name" value="Cu_amine_oxidase_C"/>
</dbReference>
<feature type="active site" description="Proton acceptor" evidence="7">
    <location>
        <position position="404"/>
    </location>
</feature>
<dbReference type="EC" id="1.4.3.-" evidence="9"/>
<evidence type="ECO:0000256" key="4">
    <source>
        <dbReference type="ARBA" id="ARBA00022772"/>
    </source>
</evidence>
<protein>
    <recommendedName>
        <fullName evidence="9">Amine oxidase</fullName>
        <ecNumber evidence="9">1.4.3.-</ecNumber>
    </recommendedName>
</protein>
<dbReference type="PANTHER" id="PTHR10638:SF20">
    <property type="entry name" value="AMINE OXIDASE"/>
    <property type="match status" value="1"/>
</dbReference>
<dbReference type="GO" id="GO:0008131">
    <property type="term" value="F:primary methylamine oxidase activity"/>
    <property type="evidence" value="ECO:0007669"/>
    <property type="project" value="InterPro"/>
</dbReference>
<comment type="similarity">
    <text evidence="2 9">Belongs to the copper/topaquinone oxidase family.</text>
</comment>
<sequence>MLLSTLICLACSSLALSSTLPPLGYERKVFRDIFGKRGYNSSTPQCISDETPLTTAPKPNVWAGITSEDNLAVWNLLHDPASGLNLTDPTEAVLTDNYVFWIDALHTNKSDVIPFIDGDGPLPPKYARAIIFQGGKADPDSQEYMIGPLPVSAETKIEKLDYIYNGGKGGTVPYNARYFDGPRSAATEPLIAATMSNISDITAALFQGLVYFGSTDDRTTLTLTSGTPLSFDGTQAWRNIMFRVPGPASYMTPLDFFLLIDCTGTDASLYTVKGFVTNEKFFPTVAELRTAFEAGELAMEYDQTLDADWALVNYKPELGVRELEERMAPSTLEIGGKRYKVDKEQKYVEYMNWSFYISFSRTLGIMLYDIKFKGERILYELSMQEATAQYGGNQPKAANTVYHDTYYSLGTDAGTLIEGFDCPWGATFWNVSYYSYNQTTVNEDSICIFEADMNFPLSRHRTAAGNPYGFRNLGTVKGAALIVRNIATIGNYDYMFDYSFHIDGSLEIAVRASGYLQSSFYYPDQGKWGPRIQQATQGSLHDHILTFKGDFDIVTAKNSLEVSELKAVNQSQPWFPELGTFEQIELDKSIMKEEKQFNWAPNNAAMYSIINPNATNAWGENRGYRIVPGRSNIHLSTLNSPFSLKNSEFAKSHLALTRQHDTEPFANSVQNINLPMAPQQDFLKFFDGESVENEDIVLWFNLGMHHFTRSEDVPVTLYTEAYSSIVFAPQNFFDRAQDGDLLNRRWMTVNTTTFELSVETYGVALPGCGLSFEEPGDHVGGIVEY</sequence>
<dbReference type="SUPFAM" id="SSF49998">
    <property type="entry name" value="Amine oxidase catalytic domain"/>
    <property type="match status" value="1"/>
</dbReference>
<evidence type="ECO:0000256" key="7">
    <source>
        <dbReference type="PIRSR" id="PIRSR600269-50"/>
    </source>
</evidence>
<dbReference type="GO" id="GO:0005507">
    <property type="term" value="F:copper ion binding"/>
    <property type="evidence" value="ECO:0007669"/>
    <property type="project" value="InterPro"/>
</dbReference>
<evidence type="ECO:0000259" key="11">
    <source>
        <dbReference type="Pfam" id="PF01179"/>
    </source>
</evidence>
<reference evidence="13" key="1">
    <citation type="journal article" date="2020" name="Stud. Mycol.">
        <title>101 Dothideomycetes genomes: a test case for predicting lifestyles and emergence of pathogens.</title>
        <authorList>
            <person name="Haridas S."/>
            <person name="Albert R."/>
            <person name="Binder M."/>
            <person name="Bloem J."/>
            <person name="Labutti K."/>
            <person name="Salamov A."/>
            <person name="Andreopoulos B."/>
            <person name="Baker S."/>
            <person name="Barry K."/>
            <person name="Bills G."/>
            <person name="Bluhm B."/>
            <person name="Cannon C."/>
            <person name="Castanera R."/>
            <person name="Culley D."/>
            <person name="Daum C."/>
            <person name="Ezra D."/>
            <person name="Gonzalez J."/>
            <person name="Henrissat B."/>
            <person name="Kuo A."/>
            <person name="Liang C."/>
            <person name="Lipzen A."/>
            <person name="Lutzoni F."/>
            <person name="Magnuson J."/>
            <person name="Mondo S."/>
            <person name="Nolan M."/>
            <person name="Ohm R."/>
            <person name="Pangilinan J."/>
            <person name="Park H.-J."/>
            <person name="Ramirez L."/>
            <person name="Alfaro M."/>
            <person name="Sun H."/>
            <person name="Tritt A."/>
            <person name="Yoshinaga Y."/>
            <person name="Zwiers L.-H."/>
            <person name="Turgeon B."/>
            <person name="Goodwin S."/>
            <person name="Spatafora J."/>
            <person name="Crous P."/>
            <person name="Grigoriev I."/>
        </authorList>
    </citation>
    <scope>NUCLEOTIDE SEQUENCE</scope>
    <source>
        <strain evidence="13">CBS 123094</strain>
    </source>
</reference>
<dbReference type="GO" id="GO:0005886">
    <property type="term" value="C:plasma membrane"/>
    <property type="evidence" value="ECO:0007669"/>
    <property type="project" value="TreeGrafter"/>
</dbReference>
<name>A0A6A5WA18_9PLEO</name>
<dbReference type="GO" id="GO:0048038">
    <property type="term" value="F:quinone binding"/>
    <property type="evidence" value="ECO:0007669"/>
    <property type="project" value="InterPro"/>
</dbReference>
<keyword evidence="14" id="KW-1185">Reference proteome</keyword>
<evidence type="ECO:0000313" key="14">
    <source>
        <dbReference type="Proteomes" id="UP000799779"/>
    </source>
</evidence>
<feature type="domain" description="Copper amine oxidase catalytic" evidence="11">
    <location>
        <begin position="331"/>
        <end position="736"/>
    </location>
</feature>
<dbReference type="PRINTS" id="PR00766">
    <property type="entry name" value="CUDAOXIDASE"/>
</dbReference>
<feature type="chain" id="PRO_5025500776" description="Amine oxidase" evidence="10">
    <location>
        <begin position="18"/>
        <end position="785"/>
    </location>
</feature>
<dbReference type="Gene3D" id="3.10.450.40">
    <property type="match status" value="2"/>
</dbReference>
<dbReference type="Proteomes" id="UP000799779">
    <property type="component" value="Unassembled WGS sequence"/>
</dbReference>
<feature type="modified residue" description="2',4',5'-topaquinone" evidence="8">
    <location>
        <position position="492"/>
    </location>
</feature>
<gene>
    <name evidence="13" type="ORF">P154DRAFT_605198</name>
</gene>
<evidence type="ECO:0000256" key="5">
    <source>
        <dbReference type="ARBA" id="ARBA00023002"/>
    </source>
</evidence>
<dbReference type="PANTHER" id="PTHR10638">
    <property type="entry name" value="COPPER AMINE OXIDASE"/>
    <property type="match status" value="1"/>
</dbReference>
<evidence type="ECO:0000256" key="8">
    <source>
        <dbReference type="PIRSR" id="PIRSR600269-51"/>
    </source>
</evidence>
<comment type="cofactor">
    <cofactor evidence="9">
        <name>Cu cation</name>
        <dbReference type="ChEBI" id="CHEBI:23378"/>
    </cofactor>
    <text evidence="9">Contains 1 topaquinone per subunit.</text>
</comment>
<comment type="cofactor">
    <cofactor evidence="1">
        <name>Cu cation</name>
        <dbReference type="ChEBI" id="CHEBI:23378"/>
    </cofactor>
</comment>
<dbReference type="Pfam" id="PF09248">
    <property type="entry name" value="DUF1965"/>
    <property type="match status" value="1"/>
</dbReference>
<keyword evidence="4 7" id="KW-0801">TPQ</keyword>
<dbReference type="GO" id="GO:0009308">
    <property type="term" value="P:amine metabolic process"/>
    <property type="evidence" value="ECO:0007669"/>
    <property type="project" value="UniProtKB-UniRule"/>
</dbReference>
<comment type="PTM">
    <text evidence="8 9">Topaquinone (TPQ) is generated by copper-dependent autoxidation of a specific tyrosyl residue.</text>
</comment>
<feature type="active site" description="Schiff-base intermediate with substrate; via topaquinone" evidence="7">
    <location>
        <position position="492"/>
    </location>
</feature>